<dbReference type="AlphaFoldDB" id="A0AAE0KJS5"/>
<evidence type="ECO:0000256" key="1">
    <source>
        <dbReference type="SAM" id="MobiDB-lite"/>
    </source>
</evidence>
<accession>A0AAE0KJS5</accession>
<reference evidence="2" key="2">
    <citation type="submission" date="2023-06" db="EMBL/GenBank/DDBJ databases">
        <authorList>
            <consortium name="Lawrence Berkeley National Laboratory"/>
            <person name="Haridas S."/>
            <person name="Hensen N."/>
            <person name="Bonometti L."/>
            <person name="Westerberg I."/>
            <person name="Brannstrom I.O."/>
            <person name="Guillou S."/>
            <person name="Cros-Aarteil S."/>
            <person name="Calhoun S."/>
            <person name="Kuo A."/>
            <person name="Mondo S."/>
            <person name="Pangilinan J."/>
            <person name="Riley R."/>
            <person name="LaButti K."/>
            <person name="Andreopoulos B."/>
            <person name="Lipzen A."/>
            <person name="Chen C."/>
            <person name="Yanf M."/>
            <person name="Daum C."/>
            <person name="Ng V."/>
            <person name="Clum A."/>
            <person name="Steindorff A."/>
            <person name="Ohm R."/>
            <person name="Martin F."/>
            <person name="Silar P."/>
            <person name="Natvig D."/>
            <person name="Lalanne C."/>
            <person name="Gautier V."/>
            <person name="Ament-velasquez S.L."/>
            <person name="Kruys A."/>
            <person name="Hutchinson M.I."/>
            <person name="Powell A.J."/>
            <person name="Barry K."/>
            <person name="Miller A.N."/>
            <person name="Grigoriev I.V."/>
            <person name="Debuchy R."/>
            <person name="Gladieux P."/>
            <person name="Thoren M.H."/>
            <person name="Johannesson H."/>
        </authorList>
    </citation>
    <scope>NUCLEOTIDE SEQUENCE</scope>
    <source>
        <strain evidence="2">CBS 232.78</strain>
    </source>
</reference>
<comment type="caution">
    <text evidence="2">The sequence shown here is derived from an EMBL/GenBank/DDBJ whole genome shotgun (WGS) entry which is preliminary data.</text>
</comment>
<name>A0AAE0KJS5_9PEZI</name>
<organism evidence="2 3">
    <name type="scientific">Podospora didyma</name>
    <dbReference type="NCBI Taxonomy" id="330526"/>
    <lineage>
        <taxon>Eukaryota</taxon>
        <taxon>Fungi</taxon>
        <taxon>Dikarya</taxon>
        <taxon>Ascomycota</taxon>
        <taxon>Pezizomycotina</taxon>
        <taxon>Sordariomycetes</taxon>
        <taxon>Sordariomycetidae</taxon>
        <taxon>Sordariales</taxon>
        <taxon>Podosporaceae</taxon>
        <taxon>Podospora</taxon>
    </lineage>
</organism>
<dbReference type="Proteomes" id="UP001285441">
    <property type="component" value="Unassembled WGS sequence"/>
</dbReference>
<reference evidence="2" key="1">
    <citation type="journal article" date="2023" name="Mol. Phylogenet. Evol.">
        <title>Genome-scale phylogeny and comparative genomics of the fungal order Sordariales.</title>
        <authorList>
            <person name="Hensen N."/>
            <person name="Bonometti L."/>
            <person name="Westerberg I."/>
            <person name="Brannstrom I.O."/>
            <person name="Guillou S."/>
            <person name="Cros-Aarteil S."/>
            <person name="Calhoun S."/>
            <person name="Haridas S."/>
            <person name="Kuo A."/>
            <person name="Mondo S."/>
            <person name="Pangilinan J."/>
            <person name="Riley R."/>
            <person name="LaButti K."/>
            <person name="Andreopoulos B."/>
            <person name="Lipzen A."/>
            <person name="Chen C."/>
            <person name="Yan M."/>
            <person name="Daum C."/>
            <person name="Ng V."/>
            <person name="Clum A."/>
            <person name="Steindorff A."/>
            <person name="Ohm R.A."/>
            <person name="Martin F."/>
            <person name="Silar P."/>
            <person name="Natvig D.O."/>
            <person name="Lalanne C."/>
            <person name="Gautier V."/>
            <person name="Ament-Velasquez S.L."/>
            <person name="Kruys A."/>
            <person name="Hutchinson M.I."/>
            <person name="Powell A.J."/>
            <person name="Barry K."/>
            <person name="Miller A.N."/>
            <person name="Grigoriev I.V."/>
            <person name="Debuchy R."/>
            <person name="Gladieux P."/>
            <person name="Hiltunen Thoren M."/>
            <person name="Johannesson H."/>
        </authorList>
    </citation>
    <scope>NUCLEOTIDE SEQUENCE</scope>
    <source>
        <strain evidence="2">CBS 232.78</strain>
    </source>
</reference>
<feature type="region of interest" description="Disordered" evidence="1">
    <location>
        <begin position="1"/>
        <end position="73"/>
    </location>
</feature>
<sequence>MSSRLTTPVSKFTRSISSTAWSSRPSNLLNNGTKSAASNNNGSRKRQTRKAVVVEEPSDYSTSAATPHRPTVPSRTIPLMQGFRTSAPSPSSSHAHTRVDFCKLPDLHTPPPSTDYMRVPLLPDNATPPTWSRAPEAVDAPLPKPEILVVAANPELVLPSALTEVEGMGVDGVELKFAHELDNSNTQNYQGVDVQGGMIRDLWKGLMDDVFGADQKGKKGEPVAA</sequence>
<proteinExistence type="predicted"/>
<gene>
    <name evidence="2" type="ORF">B0H63DRAFT_230163</name>
</gene>
<keyword evidence="3" id="KW-1185">Reference proteome</keyword>
<protein>
    <submittedName>
        <fullName evidence="2">Uncharacterized protein</fullName>
    </submittedName>
</protein>
<evidence type="ECO:0000313" key="3">
    <source>
        <dbReference type="Proteomes" id="UP001285441"/>
    </source>
</evidence>
<dbReference type="EMBL" id="JAULSW010000006">
    <property type="protein sequence ID" value="KAK3377916.1"/>
    <property type="molecule type" value="Genomic_DNA"/>
</dbReference>
<feature type="compositionally biased region" description="Polar residues" evidence="1">
    <location>
        <begin position="1"/>
        <end position="42"/>
    </location>
</feature>
<evidence type="ECO:0000313" key="2">
    <source>
        <dbReference type="EMBL" id="KAK3377916.1"/>
    </source>
</evidence>